<dbReference type="PANTHER" id="PTHR10683">
    <property type="entry name" value="TRANSALDOLASE"/>
    <property type="match status" value="1"/>
</dbReference>
<keyword evidence="1" id="KW-0704">Schiff base</keyword>
<accession>A0A645BMJ8</accession>
<evidence type="ECO:0000256" key="1">
    <source>
        <dbReference type="ARBA" id="ARBA00023270"/>
    </source>
</evidence>
<proteinExistence type="predicted"/>
<organism evidence="2">
    <name type="scientific">bioreactor metagenome</name>
    <dbReference type="NCBI Taxonomy" id="1076179"/>
    <lineage>
        <taxon>unclassified sequences</taxon>
        <taxon>metagenomes</taxon>
        <taxon>ecological metagenomes</taxon>
    </lineage>
</organism>
<dbReference type="GO" id="GO:0005975">
    <property type="term" value="P:carbohydrate metabolic process"/>
    <property type="evidence" value="ECO:0007669"/>
    <property type="project" value="InterPro"/>
</dbReference>
<dbReference type="Gene3D" id="3.20.20.70">
    <property type="entry name" value="Aldolase class I"/>
    <property type="match status" value="1"/>
</dbReference>
<dbReference type="Pfam" id="PF00923">
    <property type="entry name" value="TAL_FSA"/>
    <property type="match status" value="1"/>
</dbReference>
<dbReference type="InterPro" id="IPR001585">
    <property type="entry name" value="TAL/FSA"/>
</dbReference>
<dbReference type="EC" id="2.2.1.2" evidence="2"/>
<reference evidence="2" key="1">
    <citation type="submission" date="2019-08" db="EMBL/GenBank/DDBJ databases">
        <authorList>
            <person name="Kucharzyk K."/>
            <person name="Murdoch R.W."/>
            <person name="Higgins S."/>
            <person name="Loffler F."/>
        </authorList>
    </citation>
    <scope>NUCLEOTIDE SEQUENCE</scope>
</reference>
<name>A0A645BMJ8_9ZZZZ</name>
<gene>
    <name evidence="2" type="primary">tal_23</name>
    <name evidence="2" type="ORF">SDC9_113506</name>
</gene>
<keyword evidence="2" id="KW-0808">Transferase</keyword>
<dbReference type="PANTHER" id="PTHR10683:SF36">
    <property type="entry name" value="TRANSALDOLASE"/>
    <property type="match status" value="1"/>
</dbReference>
<evidence type="ECO:0000313" key="2">
    <source>
        <dbReference type="EMBL" id="MPM66596.1"/>
    </source>
</evidence>
<dbReference type="InterPro" id="IPR013785">
    <property type="entry name" value="Aldolase_TIM"/>
</dbReference>
<dbReference type="AlphaFoldDB" id="A0A645BMJ8"/>
<dbReference type="GO" id="GO:0004801">
    <property type="term" value="F:transaldolase activity"/>
    <property type="evidence" value="ECO:0007669"/>
    <property type="project" value="UniProtKB-EC"/>
</dbReference>
<sequence>MTEDGLKATKILSELHIPVNVTLVFSVAQGLLAARAGATYVSPFVGRLDDTGVDGLAVVSELAEIFAFHGLDTQIIAASIRSVLHVTEAAKAGAQIATVPWKTLQQMMLHPLTDTGLERFLQDWQQLKENKK</sequence>
<protein>
    <submittedName>
        <fullName evidence="2">Transaldolase</fullName>
        <ecNumber evidence="2">2.2.1.2</ecNumber>
    </submittedName>
</protein>
<comment type="caution">
    <text evidence="2">The sequence shown here is derived from an EMBL/GenBank/DDBJ whole genome shotgun (WGS) entry which is preliminary data.</text>
</comment>
<dbReference type="SUPFAM" id="SSF51569">
    <property type="entry name" value="Aldolase"/>
    <property type="match status" value="1"/>
</dbReference>
<dbReference type="EMBL" id="VSSQ01021183">
    <property type="protein sequence ID" value="MPM66596.1"/>
    <property type="molecule type" value="Genomic_DNA"/>
</dbReference>